<dbReference type="InterPro" id="IPR003869">
    <property type="entry name" value="Polysac_CapD-like"/>
</dbReference>
<dbReference type="InterPro" id="IPR051203">
    <property type="entry name" value="Polysaccharide_Synthase-Rel"/>
</dbReference>
<organism evidence="3 4">
    <name type="scientific">Methanocaldococcus jannaschii</name>
    <dbReference type="NCBI Taxonomy" id="2190"/>
    <lineage>
        <taxon>Archaea</taxon>
        <taxon>Methanobacteriati</taxon>
        <taxon>Methanobacteriota</taxon>
        <taxon>Methanomada group</taxon>
        <taxon>Methanococci</taxon>
        <taxon>Methanococcales</taxon>
        <taxon>Methanocaldococcaceae</taxon>
        <taxon>Methanocaldococcus</taxon>
    </lineage>
</organism>
<dbReference type="PANTHER" id="PTHR43318:SF2">
    <property type="entry name" value="UDP-N-ACETYLGLUCOSAMINE 4,6-DEHYDRATASE (INVERTING)"/>
    <property type="match status" value="1"/>
</dbReference>
<evidence type="ECO:0000313" key="3">
    <source>
        <dbReference type="EMBL" id="HII59466.1"/>
    </source>
</evidence>
<proteinExistence type="inferred from homology"/>
<dbReference type="AlphaFoldDB" id="A0A832WKY7"/>
<reference evidence="3" key="1">
    <citation type="journal article" date="2020" name="bioRxiv">
        <title>A rank-normalized archaeal taxonomy based on genome phylogeny resolves widespread incomplete and uneven classifications.</title>
        <authorList>
            <person name="Rinke C."/>
            <person name="Chuvochina M."/>
            <person name="Mussig A.J."/>
            <person name="Chaumeil P.-A."/>
            <person name="Waite D.W."/>
            <person name="Whitman W.B."/>
            <person name="Parks D.H."/>
            <person name="Hugenholtz P."/>
        </authorList>
    </citation>
    <scope>NUCLEOTIDE SEQUENCE</scope>
    <source>
        <strain evidence="3">UBA8849</strain>
    </source>
</reference>
<dbReference type="RefSeq" id="WP_010870574.1">
    <property type="nucleotide sequence ID" value="NC_000909.1"/>
</dbReference>
<dbReference type="Gene3D" id="3.40.50.720">
    <property type="entry name" value="NAD(P)-binding Rossmann-like Domain"/>
    <property type="match status" value="1"/>
</dbReference>
<dbReference type="SUPFAM" id="SSF51735">
    <property type="entry name" value="NAD(P)-binding Rossmann-fold domains"/>
    <property type="match status" value="1"/>
</dbReference>
<feature type="domain" description="Polysaccharide biosynthesis protein CapD-like" evidence="2">
    <location>
        <begin position="14"/>
        <end position="295"/>
    </location>
</feature>
<protein>
    <submittedName>
        <fullName evidence="3">Polysaccharide biosynthesis protein</fullName>
    </submittedName>
</protein>
<dbReference type="InterPro" id="IPR036291">
    <property type="entry name" value="NAD(P)-bd_dom_sf"/>
</dbReference>
<sequence>MFQDISNFYKDKTILVTGGTGSIGKEIVKTLLKFNPKTIRVLDINETALFELEHELNSEKIRCFIGDVRDKDRLKRAIEEVDVVFHAAALKHVPLCEYNPFEAVKTNVIGTQNLIEVAMDEEVEKFITISTDKAVNPVNVMGATKLLAERLTISANLYKGKRKTAFSVVRFGNVLNSRGSILPLLKEQIKKGGPVTLTHPDMTRFIMSINEAVKLVLKACYLAKGGEIFILKMPSVRIKDLIEVVIEELAPKYGYKPEDIEIKIIGKRPGEKLYEELIIEEEIYNLEELEDMFVVYPYGVDGNKNNKIIYNSKDAKFLNKEKIKKILKEISYL</sequence>
<dbReference type="PANTHER" id="PTHR43318">
    <property type="entry name" value="UDP-N-ACETYLGLUCOSAMINE 4,6-DEHYDRATASE"/>
    <property type="match status" value="1"/>
</dbReference>
<gene>
    <name evidence="3" type="ORF">HA335_02615</name>
</gene>
<dbReference type="EMBL" id="DUJR01000012">
    <property type="protein sequence ID" value="HII59466.1"/>
    <property type="molecule type" value="Genomic_DNA"/>
</dbReference>
<comment type="similarity">
    <text evidence="1">Belongs to the polysaccharide synthase family.</text>
</comment>
<dbReference type="CDD" id="cd05237">
    <property type="entry name" value="UDP_invert_4-6DH_SDR_e"/>
    <property type="match status" value="1"/>
</dbReference>
<comment type="caution">
    <text evidence="3">The sequence shown here is derived from an EMBL/GenBank/DDBJ whole genome shotgun (WGS) entry which is preliminary data.</text>
</comment>
<name>A0A832WKY7_9EURY</name>
<dbReference type="OMA" id="HEVMIPK"/>
<dbReference type="Pfam" id="PF02719">
    <property type="entry name" value="Polysacc_synt_2"/>
    <property type="match status" value="1"/>
</dbReference>
<dbReference type="Proteomes" id="UP000645676">
    <property type="component" value="Unassembled WGS sequence"/>
</dbReference>
<accession>A0A832WKY7</accession>
<evidence type="ECO:0000313" key="4">
    <source>
        <dbReference type="Proteomes" id="UP000645676"/>
    </source>
</evidence>
<dbReference type="SMR" id="A0A832WKY7"/>
<evidence type="ECO:0000259" key="2">
    <source>
        <dbReference type="Pfam" id="PF02719"/>
    </source>
</evidence>
<evidence type="ECO:0000256" key="1">
    <source>
        <dbReference type="ARBA" id="ARBA00007430"/>
    </source>
</evidence>